<evidence type="ECO:0000259" key="15">
    <source>
        <dbReference type="Pfam" id="PF12409"/>
    </source>
</evidence>
<feature type="region of interest" description="Disordered" evidence="13">
    <location>
        <begin position="1"/>
        <end position="35"/>
    </location>
</feature>
<sequence>MFKRSKKTTTFLHRKKHGATTTTATGGDSSHQQTLSVPLLDYSHDDDDSGGGCLVDHSSYSLHHHHDQKNFTPSMTSSPPPTFSSSSSSSSQHDQPHQPFSHHLHHTPQMIQSTSITMYEYSTIRYILYILLNLLTLGMVHFMFNDRVKCTLRFKKTNHVKNAKYVLIFHNNEYTTCPLKKILLPKKNNHKTTLSSSSTPTTTTTQNLSSSLSRQNSPLSTRQNSSSLNSHLFIHFQYQYQRYMYLHDSQQFALIDSMPLSYLLHEYKTKTMHTGLDSYTHLSRLFLFGNNFIHITSTKFIKVIVNELSNIFYPFQFITLLFLIFIRGYYFYSAIHGMCLLFSLICAIKVHPHRTIAKKVKKELALSYEYTSEIRVLRDSQIYMVGTSNLVPGDIIILNNVTTVPCDCILLSTPKSQRVLLCDESTLTGDTELSHKTPLNWNDLKTTTMTPTTSSTMTPTSSNTATTGPTTTTTTSSSTTTTTSLKEDHSILIDQYHVLIGGTRIVREQRKDLLLLPEKDEITEEEEDTRHQTTTTPSNTSNLIKALVIRTGFHTVKGSMIRNILLDAHGDSSMSSTMSSTTTSTSLSGTSSNDSSRGVGGNNGVGNNGGNSGGNSNGTSPPSSNYYYYTTDHHHSHHQHHQINPTPSLFNHNNTFKSKKRMNNYMNDLYYLIYTLVALAFISLIILSLYFGTLPYHNYANIFNNIDDKTFNLFLEDDASWIGYISIVFIFINSVPPYLIFIVVTLPMILTNRLLFKKNIKSIQSIDSSLFKFGLIDLVCYDKTGTLCESNMSLYGILTCNDLLHPTDDITQLSEDVTNLLACCHNLFSKYDKDTNRRVLIGDTIDQALLEFTNYELKRDGMNHSCDIYTPAMSSKGSTSNRSGDSTTKRSSSQRRQQWWPPSSNRTTPPCSVMYDSTFNSHPSCGASDGASGDGTDSSSASGDGVSGGGGGFNLIPPPQFSERGSIHIARNYPFSSTLKRQSVLMTFPKMVVYSKGSPSSIKSICAPHTLPSNYDQIVQHYGLQGFKILAMGMKNISDLHQDQRQVIEKDLTFIGFILLKNRMYPHVKHEIKHLESINHVKTKMITGDNIYSSIYSAIECGMIDRDTEQVYCAFYENHTIEWKSVNVIQLFKTKSGGGDGGAKSGGSHYHDLSKYGNRATITPPSQQDEHLVEPIGIGGSIGSGSGIGIGGSGNNGGIDSVPSPPLPSSHHLSTSQSDMDDNSTTLRMLISPVASVSQEEDDSSDDYDLNQQQQSNSSSHQTRRRGHDQQQHRDTSGINTSNSSFNMNHHHMKRSFKNLLLHSVSMMNNDSNPEKKIALAMTGEAFQYFRNQLLSNPYHSFYELLPFYSQLLCLCHIYTEMSPNQKGYLVSDFKSYLDHIVCMIGDGSNDSIAMNCSDASVFISKRSSSSRSGGSSSSSSRSGGGGGGGGGGGNYEHSYAAQFTVPLEEEEEEIHQINLTRLLPKTTSSSLSAPPLTQQDDDDALQESHYIQFEDDDNNTFMKNKHDYSTLNNNTTTSNINISKKNNIRSGDRSSSSNSGSTSHIMTHLISIAQLMLDKIHINSKFILVFIYVQFIITCHDVIIYGYDMSESMIIYTHIFKGLLLPILLSLNPVVSDCESNIKYRPSKSIIRFQLLFTVSLQILYQSIVFFIVIFVLHSPYIQMQQSLIFQFSNFQYMSVAMSYQLTYYFRTNSLLASIRKSFRNYTFWVVWCLLFILDFLILIPFPAPFSFEMNMNRLFKMTNLFVDDVANNEAYVRTGGHDYVYTDHRDLEKSYYVILKLIILGVMLVNIFATALIECCTTWAYKFYKHLTFSNPSPNSGMTWKRCVDLFKNHEYQQSGSSETIIIPYLTRN</sequence>
<dbReference type="EMBL" id="VFQX01000007">
    <property type="protein sequence ID" value="KAF0982882.1"/>
    <property type="molecule type" value="Genomic_DNA"/>
</dbReference>
<dbReference type="Pfam" id="PF12409">
    <property type="entry name" value="P5-ATPase"/>
    <property type="match status" value="1"/>
</dbReference>
<dbReference type="InterPro" id="IPR023298">
    <property type="entry name" value="ATPase_P-typ_TM_dom_sf"/>
</dbReference>
<dbReference type="EC" id="7.2.2.-" evidence="12"/>
<feature type="compositionally biased region" description="Low complexity" evidence="13">
    <location>
        <begin position="191"/>
        <end position="221"/>
    </location>
</feature>
<keyword evidence="5 12" id="KW-0547">Nucleotide-binding</keyword>
<keyword evidence="17" id="KW-1185">Reference proteome</keyword>
<dbReference type="SUPFAM" id="SSF81660">
    <property type="entry name" value="Metal cation-transporting ATPase, ATP-binding domain N"/>
    <property type="match status" value="1"/>
</dbReference>
<dbReference type="InterPro" id="IPR059000">
    <property type="entry name" value="ATPase_P-type_domA"/>
</dbReference>
<gene>
    <name evidence="16" type="ORF">FDP41_010861</name>
</gene>
<evidence type="ECO:0000256" key="4">
    <source>
        <dbReference type="ARBA" id="ARBA00022723"/>
    </source>
</evidence>
<feature type="compositionally biased region" description="Basic residues" evidence="13">
    <location>
        <begin position="1"/>
        <end position="18"/>
    </location>
</feature>
<organism evidence="16 17">
    <name type="scientific">Naegleria fowleri</name>
    <name type="common">Brain eating amoeba</name>
    <dbReference type="NCBI Taxonomy" id="5763"/>
    <lineage>
        <taxon>Eukaryota</taxon>
        <taxon>Discoba</taxon>
        <taxon>Heterolobosea</taxon>
        <taxon>Tetramitia</taxon>
        <taxon>Eutetramitia</taxon>
        <taxon>Vahlkampfiidae</taxon>
        <taxon>Naegleria</taxon>
    </lineage>
</organism>
<feature type="domain" description="P5B-type ATPase N-terminal" evidence="15">
    <location>
        <begin position="115"/>
        <end position="245"/>
    </location>
</feature>
<evidence type="ECO:0000256" key="6">
    <source>
        <dbReference type="ARBA" id="ARBA00022840"/>
    </source>
</evidence>
<keyword evidence="10 12" id="KW-0472">Membrane</keyword>
<feature type="region of interest" description="Disordered" evidence="13">
    <location>
        <begin position="872"/>
        <end position="913"/>
    </location>
</feature>
<dbReference type="GO" id="GO:0019829">
    <property type="term" value="F:ATPase-coupled monoatomic cation transmembrane transporter activity"/>
    <property type="evidence" value="ECO:0007669"/>
    <property type="project" value="UniProtKB-UniRule"/>
</dbReference>
<feature type="compositionally biased region" description="Gly residues" evidence="13">
    <location>
        <begin position="1423"/>
        <end position="1435"/>
    </location>
</feature>
<feature type="region of interest" description="Disordered" evidence="13">
    <location>
        <begin position="190"/>
        <end position="225"/>
    </location>
</feature>
<feature type="transmembrane region" description="Helical" evidence="12">
    <location>
        <begin position="1567"/>
        <end position="1588"/>
    </location>
</feature>
<dbReference type="VEuPathDB" id="AmoebaDB:NfTy_015280"/>
<feature type="transmembrane region" description="Helical" evidence="12">
    <location>
        <begin position="126"/>
        <end position="144"/>
    </location>
</feature>
<keyword evidence="6 12" id="KW-0067">ATP-binding</keyword>
<feature type="transmembrane region" description="Helical" evidence="12">
    <location>
        <begin position="1594"/>
        <end position="1616"/>
    </location>
</feature>
<dbReference type="VEuPathDB" id="AmoebaDB:FDP41_010861"/>
<evidence type="ECO:0000256" key="1">
    <source>
        <dbReference type="ARBA" id="ARBA00004141"/>
    </source>
</evidence>
<dbReference type="PANTHER" id="PTHR45630">
    <property type="entry name" value="CATION-TRANSPORTING ATPASE-RELATED"/>
    <property type="match status" value="1"/>
</dbReference>
<dbReference type="OrthoDB" id="6423139at2759"/>
<evidence type="ECO:0000256" key="2">
    <source>
        <dbReference type="ARBA" id="ARBA00022553"/>
    </source>
</evidence>
<evidence type="ECO:0000259" key="14">
    <source>
        <dbReference type="Pfam" id="PF00122"/>
    </source>
</evidence>
<feature type="compositionally biased region" description="Low complexity" evidence="13">
    <location>
        <begin position="71"/>
        <end position="99"/>
    </location>
</feature>
<dbReference type="Proteomes" id="UP000444721">
    <property type="component" value="Unassembled WGS sequence"/>
</dbReference>
<name>A0A6A5C7M7_NAEFO</name>
<dbReference type="SUPFAM" id="SSF81665">
    <property type="entry name" value="Calcium ATPase, transmembrane domain M"/>
    <property type="match status" value="1"/>
</dbReference>
<dbReference type="Gene3D" id="3.40.1110.10">
    <property type="entry name" value="Calcium-transporting ATPase, cytoplasmic domain N"/>
    <property type="match status" value="2"/>
</dbReference>
<evidence type="ECO:0000313" key="16">
    <source>
        <dbReference type="EMBL" id="KAF0982882.1"/>
    </source>
</evidence>
<dbReference type="Gene3D" id="3.40.50.1000">
    <property type="entry name" value="HAD superfamily/HAD-like"/>
    <property type="match status" value="3"/>
</dbReference>
<feature type="region of interest" description="Disordered" evidence="13">
    <location>
        <begin position="1137"/>
        <end position="1223"/>
    </location>
</feature>
<comment type="similarity">
    <text evidence="12">Belongs to the cation transport ATPase (P-type) (TC 3.A.3) family. Type V subfamily.</text>
</comment>
<feature type="compositionally biased region" description="Low complexity" evidence="13">
    <location>
        <begin position="571"/>
        <end position="597"/>
    </location>
</feature>
<evidence type="ECO:0000256" key="11">
    <source>
        <dbReference type="ARBA" id="ARBA00049360"/>
    </source>
</evidence>
<evidence type="ECO:0000256" key="12">
    <source>
        <dbReference type="RuleBase" id="RU362082"/>
    </source>
</evidence>
<dbReference type="Gene3D" id="2.70.150.10">
    <property type="entry name" value="Calcium-transporting ATPase, cytoplasmic transduction domain A"/>
    <property type="match status" value="1"/>
</dbReference>
<feature type="compositionally biased region" description="Low complexity" evidence="13">
    <location>
        <begin position="890"/>
        <end position="904"/>
    </location>
</feature>
<dbReference type="InterPro" id="IPR006544">
    <property type="entry name" value="P-type_TPase_V"/>
</dbReference>
<dbReference type="GO" id="GO:0006874">
    <property type="term" value="P:intracellular calcium ion homeostasis"/>
    <property type="evidence" value="ECO:0007669"/>
    <property type="project" value="TreeGrafter"/>
</dbReference>
<dbReference type="GO" id="GO:0140358">
    <property type="term" value="F:P-type transmembrane transporter activity"/>
    <property type="evidence" value="ECO:0007669"/>
    <property type="project" value="InterPro"/>
</dbReference>
<evidence type="ECO:0000256" key="13">
    <source>
        <dbReference type="SAM" id="MobiDB-lite"/>
    </source>
</evidence>
<feature type="transmembrane region" description="Helical" evidence="12">
    <location>
        <begin position="1669"/>
        <end position="1687"/>
    </location>
</feature>
<dbReference type="PANTHER" id="PTHR45630:SF8">
    <property type="entry name" value="CATION-TRANSPORTING ATPASE"/>
    <property type="match status" value="1"/>
</dbReference>
<feature type="transmembrane region" description="Helical" evidence="12">
    <location>
        <begin position="1636"/>
        <end position="1657"/>
    </location>
</feature>
<proteinExistence type="inferred from homology"/>
<evidence type="ECO:0000313" key="17">
    <source>
        <dbReference type="Proteomes" id="UP000444721"/>
    </source>
</evidence>
<comment type="caution">
    <text evidence="16">The sequence shown here is derived from an EMBL/GenBank/DDBJ whole genome shotgun (WGS) entry which is preliminary data.</text>
</comment>
<dbReference type="InterPro" id="IPR023299">
    <property type="entry name" value="ATPase_P-typ_cyto_dom_N"/>
</dbReference>
<feature type="region of interest" description="Disordered" evidence="13">
    <location>
        <begin position="926"/>
        <end position="958"/>
    </location>
</feature>
<feature type="compositionally biased region" description="Gly residues" evidence="13">
    <location>
        <begin position="598"/>
        <end position="616"/>
    </location>
</feature>
<dbReference type="GO" id="GO:0005524">
    <property type="term" value="F:ATP binding"/>
    <property type="evidence" value="ECO:0007669"/>
    <property type="project" value="UniProtKB-UniRule"/>
</dbReference>
<protein>
    <recommendedName>
        <fullName evidence="12">Cation-transporting ATPase</fullName>
        <ecNumber evidence="12">7.2.2.-</ecNumber>
    </recommendedName>
</protein>
<comment type="catalytic activity">
    <reaction evidence="11 12">
        <text>ATP + H2O = ADP + phosphate + H(+)</text>
        <dbReference type="Rhea" id="RHEA:13065"/>
        <dbReference type="ChEBI" id="CHEBI:15377"/>
        <dbReference type="ChEBI" id="CHEBI:15378"/>
        <dbReference type="ChEBI" id="CHEBI:30616"/>
        <dbReference type="ChEBI" id="CHEBI:43474"/>
        <dbReference type="ChEBI" id="CHEBI:456216"/>
    </reaction>
</comment>
<keyword evidence="8 12" id="KW-1278">Translocase</keyword>
<keyword evidence="3 12" id="KW-0812">Transmembrane</keyword>
<feature type="compositionally biased region" description="Acidic residues" evidence="13">
    <location>
        <begin position="1239"/>
        <end position="1249"/>
    </location>
</feature>
<keyword evidence="9 12" id="KW-1133">Transmembrane helix</keyword>
<feature type="compositionally biased region" description="Low complexity" evidence="13">
    <location>
        <begin position="1250"/>
        <end position="1261"/>
    </location>
</feature>
<feature type="transmembrane region" description="Helical" evidence="12">
    <location>
        <begin position="721"/>
        <end position="750"/>
    </location>
</feature>
<dbReference type="VEuPathDB" id="AmoebaDB:NF0025150"/>
<dbReference type="GO" id="GO:0016020">
    <property type="term" value="C:membrane"/>
    <property type="evidence" value="ECO:0007669"/>
    <property type="project" value="UniProtKB-SubCell"/>
</dbReference>
<dbReference type="Pfam" id="PF00122">
    <property type="entry name" value="E1-E2_ATPase"/>
    <property type="match status" value="1"/>
</dbReference>
<dbReference type="InterPro" id="IPR047819">
    <property type="entry name" value="P5A-ATPase_N"/>
</dbReference>
<feature type="domain" description="P-type ATPase A" evidence="14">
    <location>
        <begin position="374"/>
        <end position="471"/>
    </location>
</feature>
<dbReference type="GeneID" id="68118076"/>
<evidence type="ECO:0000256" key="5">
    <source>
        <dbReference type="ARBA" id="ARBA00022741"/>
    </source>
</evidence>
<feature type="compositionally biased region" description="Low complexity" evidence="13">
    <location>
        <begin position="1407"/>
        <end position="1422"/>
    </location>
</feature>
<feature type="region of interest" description="Disordered" evidence="13">
    <location>
        <begin position="1407"/>
        <end position="1436"/>
    </location>
</feature>
<reference evidence="16 17" key="1">
    <citation type="journal article" date="2019" name="Sci. Rep.">
        <title>Nanopore sequencing improves the draft genome of the human pathogenic amoeba Naegleria fowleri.</title>
        <authorList>
            <person name="Liechti N."/>
            <person name="Schurch N."/>
            <person name="Bruggmann R."/>
            <person name="Wittwer M."/>
        </authorList>
    </citation>
    <scope>NUCLEOTIDE SEQUENCE [LARGE SCALE GENOMIC DNA]</scope>
    <source>
        <strain evidence="16 17">ATCC 30894</strain>
    </source>
</reference>
<feature type="transmembrane region" description="Helical" evidence="12">
    <location>
        <begin position="335"/>
        <end position="352"/>
    </location>
</feature>
<dbReference type="RefSeq" id="XP_044567595.1">
    <property type="nucleotide sequence ID" value="XM_044701205.1"/>
</dbReference>
<comment type="subcellular location">
    <subcellularLocation>
        <location evidence="1 12">Membrane</location>
        <topology evidence="1 12">Multi-pass membrane protein</topology>
    </subcellularLocation>
</comment>
<evidence type="ECO:0000256" key="9">
    <source>
        <dbReference type="ARBA" id="ARBA00022989"/>
    </source>
</evidence>
<feature type="region of interest" description="Disordered" evidence="13">
    <location>
        <begin position="1513"/>
        <end position="1543"/>
    </location>
</feature>
<feature type="transmembrane region" description="Helical" evidence="12">
    <location>
        <begin position="1707"/>
        <end position="1727"/>
    </location>
</feature>
<feature type="compositionally biased region" description="Low complexity" evidence="13">
    <location>
        <begin position="926"/>
        <end position="944"/>
    </location>
</feature>
<feature type="compositionally biased region" description="Polar residues" evidence="13">
    <location>
        <begin position="1277"/>
        <end position="1288"/>
    </location>
</feature>
<keyword evidence="2" id="KW-0597">Phosphoprotein</keyword>
<dbReference type="InterPro" id="IPR008250">
    <property type="entry name" value="ATPase_P-typ_transduc_dom_A_sf"/>
</dbReference>
<evidence type="ECO:0000256" key="3">
    <source>
        <dbReference type="ARBA" id="ARBA00022692"/>
    </source>
</evidence>
<dbReference type="SUPFAM" id="SSF56784">
    <property type="entry name" value="HAD-like"/>
    <property type="match status" value="1"/>
</dbReference>
<keyword evidence="7 12" id="KW-0460">Magnesium</keyword>
<feature type="transmembrane region" description="Helical" evidence="12">
    <location>
        <begin position="1777"/>
        <end position="1799"/>
    </location>
</feature>
<dbReference type="SUPFAM" id="SSF81653">
    <property type="entry name" value="Calcium ATPase, transduction domain A"/>
    <property type="match status" value="1"/>
</dbReference>
<feature type="region of interest" description="Disordered" evidence="13">
    <location>
        <begin position="1235"/>
        <end position="1288"/>
    </location>
</feature>
<dbReference type="Gene3D" id="1.20.1110.10">
    <property type="entry name" value="Calcium-transporting ATPase, transmembrane domain"/>
    <property type="match status" value="1"/>
</dbReference>
<feature type="compositionally biased region" description="Polar residues" evidence="13">
    <location>
        <begin position="872"/>
        <end position="886"/>
    </location>
</feature>
<feature type="region of interest" description="Disordered" evidence="13">
    <location>
        <begin position="65"/>
        <end position="103"/>
    </location>
</feature>
<feature type="transmembrane region" description="Helical" evidence="12">
    <location>
        <begin position="311"/>
        <end position="329"/>
    </location>
</feature>
<feature type="transmembrane region" description="Helical" evidence="12">
    <location>
        <begin position="669"/>
        <end position="691"/>
    </location>
</feature>
<dbReference type="InterPro" id="IPR023214">
    <property type="entry name" value="HAD_sf"/>
</dbReference>
<feature type="region of interest" description="Disordered" evidence="13">
    <location>
        <begin position="571"/>
        <end position="630"/>
    </location>
</feature>
<evidence type="ECO:0000256" key="7">
    <source>
        <dbReference type="ARBA" id="ARBA00022842"/>
    </source>
</evidence>
<dbReference type="InterPro" id="IPR036412">
    <property type="entry name" value="HAD-like_sf"/>
</dbReference>
<accession>A0A6A5C7M7</accession>
<feature type="region of interest" description="Disordered" evidence="13">
    <location>
        <begin position="442"/>
        <end position="484"/>
    </location>
</feature>
<keyword evidence="4 12" id="KW-0479">Metal-binding</keyword>
<evidence type="ECO:0000256" key="10">
    <source>
        <dbReference type="ARBA" id="ARBA00023136"/>
    </source>
</evidence>
<feature type="compositionally biased region" description="Gly residues" evidence="13">
    <location>
        <begin position="1177"/>
        <end position="1197"/>
    </location>
</feature>
<dbReference type="VEuPathDB" id="AmoebaDB:NF0025140"/>
<feature type="compositionally biased region" description="Low complexity" evidence="13">
    <location>
        <begin position="446"/>
        <end position="484"/>
    </location>
</feature>
<evidence type="ECO:0000256" key="8">
    <source>
        <dbReference type="ARBA" id="ARBA00022967"/>
    </source>
</evidence>
<dbReference type="GO" id="GO:0046872">
    <property type="term" value="F:metal ion binding"/>
    <property type="evidence" value="ECO:0007669"/>
    <property type="project" value="UniProtKB-UniRule"/>
</dbReference>